<dbReference type="VEuPathDB" id="TriTrypDB:TcIL3000_8_3840"/>
<dbReference type="EMBL" id="HE575321">
    <property type="protein sequence ID" value="CCC92165.1"/>
    <property type="molecule type" value="Genomic_DNA"/>
</dbReference>
<feature type="region of interest" description="Disordered" evidence="1">
    <location>
        <begin position="100"/>
        <end position="125"/>
    </location>
</feature>
<gene>
    <name evidence="2" type="ORF">TCIL3000_8_3840</name>
</gene>
<evidence type="ECO:0000313" key="2">
    <source>
        <dbReference type="EMBL" id="CCC92165.1"/>
    </source>
</evidence>
<name>G0US03_TRYCI</name>
<evidence type="ECO:0000256" key="1">
    <source>
        <dbReference type="SAM" id="MobiDB-lite"/>
    </source>
</evidence>
<feature type="compositionally biased region" description="Polar residues" evidence="1">
    <location>
        <begin position="309"/>
        <end position="319"/>
    </location>
</feature>
<protein>
    <submittedName>
        <fullName evidence="2">Uncharacterized protein</fullName>
    </submittedName>
</protein>
<feature type="region of interest" description="Disordered" evidence="1">
    <location>
        <begin position="309"/>
        <end position="341"/>
    </location>
</feature>
<organism evidence="2">
    <name type="scientific">Trypanosoma congolense (strain IL3000)</name>
    <dbReference type="NCBI Taxonomy" id="1068625"/>
    <lineage>
        <taxon>Eukaryota</taxon>
        <taxon>Discoba</taxon>
        <taxon>Euglenozoa</taxon>
        <taxon>Kinetoplastea</taxon>
        <taxon>Metakinetoplastina</taxon>
        <taxon>Trypanosomatida</taxon>
        <taxon>Trypanosomatidae</taxon>
        <taxon>Trypanosoma</taxon>
        <taxon>Nannomonas</taxon>
    </lineage>
</organism>
<feature type="region of interest" description="Disordered" evidence="1">
    <location>
        <begin position="137"/>
        <end position="157"/>
    </location>
</feature>
<proteinExistence type="predicted"/>
<dbReference type="AlphaFoldDB" id="G0US03"/>
<feature type="compositionally biased region" description="Low complexity" evidence="1">
    <location>
        <begin position="139"/>
        <end position="149"/>
    </location>
</feature>
<accession>G0US03</accession>
<reference evidence="2" key="1">
    <citation type="journal article" date="2012" name="Proc. Natl. Acad. Sci. U.S.A.">
        <title>Antigenic diversity is generated by distinct evolutionary mechanisms in African trypanosome species.</title>
        <authorList>
            <person name="Jackson A.P."/>
            <person name="Berry A."/>
            <person name="Aslett M."/>
            <person name="Allison H.C."/>
            <person name="Burton P."/>
            <person name="Vavrova-Anderson J."/>
            <person name="Brown R."/>
            <person name="Browne H."/>
            <person name="Corton N."/>
            <person name="Hauser H."/>
            <person name="Gamble J."/>
            <person name="Gilderthorp R."/>
            <person name="Marcello L."/>
            <person name="McQuillan J."/>
            <person name="Otto T.D."/>
            <person name="Quail M.A."/>
            <person name="Sanders M.J."/>
            <person name="van Tonder A."/>
            <person name="Ginger M.L."/>
            <person name="Field M.C."/>
            <person name="Barry J.D."/>
            <person name="Hertz-Fowler C."/>
            <person name="Berriman M."/>
        </authorList>
    </citation>
    <scope>NUCLEOTIDE SEQUENCE</scope>
    <source>
        <strain evidence="2">IL3000</strain>
    </source>
</reference>
<sequence>MVTEEIFRMFVEQAWNSTAGSRAENNDVAAQHLQQQRQQRRGPTPNVATFMPIYTPFTAQKSSPLDYPNILMAYYTASKNSLLRYHYDIPILQPRTVFSSPQRPTLPSAEHTHTGPVPSHHEHRYYPRHHNRSHRAYRRYAGAPPATRRSSSPRAYRHREFEPSISMPSAGHLTTTSDTVHRASGYTDLHMIPHVPGRESSSWSHSGTEDMTTEKAGALIVDDAVRPSWSPQQVRYRLPTSADNTADAPQRITLGTPLDIPDYATLEDDEECTNANEFYYDHLGNSQNEEEEPQGRRTVWLEPRHTQDHSTVPYRNTFTPRPRHSTTHQNAPEDETRSTGITQEQIPQWGHQHYRINLESEDHAWQTIRGTYASRAAEEGEVYLATHSTRRTTLLDNRRL</sequence>